<dbReference type="Proteomes" id="UP001157017">
    <property type="component" value="Unassembled WGS sequence"/>
</dbReference>
<keyword evidence="4" id="KW-1185">Reference proteome</keyword>
<feature type="region of interest" description="Disordered" evidence="1">
    <location>
        <begin position="34"/>
        <end position="80"/>
    </location>
</feature>
<organism evidence="2 4">
    <name type="scientific">Angustibacter aerolatus</name>
    <dbReference type="NCBI Taxonomy" id="1162965"/>
    <lineage>
        <taxon>Bacteria</taxon>
        <taxon>Bacillati</taxon>
        <taxon>Actinomycetota</taxon>
        <taxon>Actinomycetes</taxon>
        <taxon>Kineosporiales</taxon>
        <taxon>Kineosporiaceae</taxon>
    </lineage>
</organism>
<evidence type="ECO:0008006" key="5">
    <source>
        <dbReference type="Google" id="ProtNLM"/>
    </source>
</evidence>
<protein>
    <recommendedName>
        <fullName evidence="5">Recombination endonuclease VII</fullName>
    </recommendedName>
</protein>
<reference evidence="2" key="1">
    <citation type="journal article" date="2014" name="Int. J. Syst. Evol. Microbiol.">
        <title>Complete genome of a new Firmicutes species belonging to the dominant human colonic microbiota ('Ruminococcus bicirculans') reveals two chromosomes and a selective capacity to utilize plant glucans.</title>
        <authorList>
            <consortium name="NISC Comparative Sequencing Program"/>
            <person name="Wegmann U."/>
            <person name="Louis P."/>
            <person name="Goesmann A."/>
            <person name="Henrissat B."/>
            <person name="Duncan S.H."/>
            <person name="Flint H.J."/>
        </authorList>
    </citation>
    <scope>NUCLEOTIDE SEQUENCE</scope>
    <source>
        <strain evidence="2">NBRC 108730</strain>
    </source>
</reference>
<evidence type="ECO:0000313" key="3">
    <source>
        <dbReference type="EMBL" id="GMA89370.1"/>
    </source>
</evidence>
<dbReference type="Pfam" id="PF02945">
    <property type="entry name" value="Endonuclease_7"/>
    <property type="match status" value="1"/>
</dbReference>
<sequence length="97" mass="10189">MRGLLCFTCNAGLGNFADDVARLRRAIEYVEGTLEAPSPAPDGSLVTDRRWAPPHPRAGEPAKQPWTLPDGRPTAPDDGGLLARLRAEARSGVGAGG</sequence>
<evidence type="ECO:0000313" key="2">
    <source>
        <dbReference type="EMBL" id="GMA84788.1"/>
    </source>
</evidence>
<dbReference type="InterPro" id="IPR038563">
    <property type="entry name" value="Endonuclease_7_sf"/>
</dbReference>
<dbReference type="EMBL" id="BSUZ01000001">
    <property type="protein sequence ID" value="GMA89370.1"/>
    <property type="molecule type" value="Genomic_DNA"/>
</dbReference>
<evidence type="ECO:0000313" key="4">
    <source>
        <dbReference type="Proteomes" id="UP001157017"/>
    </source>
</evidence>
<reference evidence="2" key="3">
    <citation type="submission" date="2023-02" db="EMBL/GenBank/DDBJ databases">
        <authorList>
            <person name="Sun Q."/>
            <person name="Mori K."/>
        </authorList>
    </citation>
    <scope>NUCLEOTIDE SEQUENCE</scope>
    <source>
        <strain evidence="2">NBRC 108730</strain>
    </source>
</reference>
<proteinExistence type="predicted"/>
<accession>A0ABQ6J9G5</accession>
<reference evidence="4" key="2">
    <citation type="journal article" date="2019" name="Int. J. Syst. Evol. Microbiol.">
        <title>The Global Catalogue of Microorganisms (GCM) 10K type strain sequencing project: providing services to taxonomists for standard genome sequencing and annotation.</title>
        <authorList>
            <consortium name="The Broad Institute Genomics Platform"/>
            <consortium name="The Broad Institute Genome Sequencing Center for Infectious Disease"/>
            <person name="Wu L."/>
            <person name="Ma J."/>
        </authorList>
    </citation>
    <scope>NUCLEOTIDE SEQUENCE [LARGE SCALE GENOMIC DNA]</scope>
    <source>
        <strain evidence="4">NBRC 108730</strain>
    </source>
</reference>
<name>A0ABQ6J9G5_9ACTN</name>
<gene>
    <name evidence="2" type="ORF">GCM10025868_00380</name>
    <name evidence="3" type="ORF">GCM10025868_46200</name>
</gene>
<dbReference type="Gene3D" id="3.40.1800.10">
    <property type="entry name" value="His-Me finger endonucleases"/>
    <property type="match status" value="1"/>
</dbReference>
<comment type="caution">
    <text evidence="2">The sequence shown here is derived from an EMBL/GenBank/DDBJ whole genome shotgun (WGS) entry which is preliminary data.</text>
</comment>
<dbReference type="InterPro" id="IPR004211">
    <property type="entry name" value="Endonuclease_7"/>
</dbReference>
<evidence type="ECO:0000256" key="1">
    <source>
        <dbReference type="SAM" id="MobiDB-lite"/>
    </source>
</evidence>
<dbReference type="EMBL" id="BSUZ01000001">
    <property type="protein sequence ID" value="GMA84788.1"/>
    <property type="molecule type" value="Genomic_DNA"/>
</dbReference>